<proteinExistence type="predicted"/>
<gene>
    <name evidence="2" type="ORF">HW115_05870</name>
</gene>
<sequence length="446" mass="50772">MSPIKHLGWFIILILHGLGMLSLHAAPEPVRLFIAESSKPPKENTYWVGQKIPLIVEVLAPTHFSGPTRFSLPDVNGAVCYRAEQRAVVMSRNIDGTSYSVQRHEFYFYPLRPGSFRIPPISVRYGIAGRPGEKASDHQSETLPLEIQADLPDEAKGIHSLISTTKLQIKETWNPDPTKKTTTWATGNSIKRTLRISAEDVPGMALPHITIEEPPGLRVYRKRAQIDDSVNRGALTGHRTDSLTYLFQEAGDYTLPAITIHWWNIEQNKLNTITLPEINLTVVQAPQHASSHAKPPQSKTVPWLTLSWVSGVLLVLIFFLIRFQAKITSWIQCPIQHYRHRESAYFKRITLAPTATTTHQAIQQWQQKWTKLTPGQTLEQWSRPHAHDNLSQELQKLQYAIVHPGSDWNKTELIKELSLLRKQIKQQDRLTTNKSKPFKLKPLNPK</sequence>
<comment type="caution">
    <text evidence="2">The sequence shown here is derived from an EMBL/GenBank/DDBJ whole genome shotgun (WGS) entry which is preliminary data.</text>
</comment>
<dbReference type="EMBL" id="JACBAZ010000002">
    <property type="protein sequence ID" value="NWK55128.1"/>
    <property type="molecule type" value="Genomic_DNA"/>
</dbReference>
<name>A0A851GBK9_9BACT</name>
<dbReference type="AlphaFoldDB" id="A0A851GBK9"/>
<feature type="transmembrane region" description="Helical" evidence="1">
    <location>
        <begin position="301"/>
        <end position="321"/>
    </location>
</feature>
<dbReference type="PANTHER" id="PTHR40940:SF1">
    <property type="entry name" value="PROTEIN BATD"/>
    <property type="match status" value="1"/>
</dbReference>
<keyword evidence="3" id="KW-1185">Reference proteome</keyword>
<dbReference type="InterPro" id="IPR025738">
    <property type="entry name" value="BatD"/>
</dbReference>
<dbReference type="PANTHER" id="PTHR40940">
    <property type="entry name" value="PROTEIN BATD-RELATED"/>
    <property type="match status" value="1"/>
</dbReference>
<evidence type="ECO:0000313" key="2">
    <source>
        <dbReference type="EMBL" id="NWK55128.1"/>
    </source>
</evidence>
<keyword evidence="1" id="KW-0472">Membrane</keyword>
<accession>A0A851GBK9</accession>
<dbReference type="Proteomes" id="UP000557872">
    <property type="component" value="Unassembled WGS sequence"/>
</dbReference>
<keyword evidence="1" id="KW-0812">Transmembrane</keyword>
<dbReference type="RefSeq" id="WP_178931665.1">
    <property type="nucleotide sequence ID" value="NZ_JACBAZ010000002.1"/>
</dbReference>
<evidence type="ECO:0000256" key="1">
    <source>
        <dbReference type="SAM" id="Phobius"/>
    </source>
</evidence>
<keyword evidence="1" id="KW-1133">Transmembrane helix</keyword>
<evidence type="ECO:0000313" key="3">
    <source>
        <dbReference type="Proteomes" id="UP000557872"/>
    </source>
</evidence>
<protein>
    <submittedName>
        <fullName evidence="2">BatD family protein</fullName>
    </submittedName>
</protein>
<reference evidence="2 3" key="1">
    <citation type="submission" date="2020-07" db="EMBL/GenBank/DDBJ databases">
        <title>Roseicoccus Jingziensis gen. nov., sp. nov., isolated from coastal seawater.</title>
        <authorList>
            <person name="Feng X."/>
        </authorList>
    </citation>
    <scope>NUCLEOTIDE SEQUENCE [LARGE SCALE GENOMIC DNA]</scope>
    <source>
        <strain evidence="2 3">N1E253</strain>
    </source>
</reference>
<organism evidence="2 3">
    <name type="scientific">Oceaniferula marina</name>
    <dbReference type="NCBI Taxonomy" id="2748318"/>
    <lineage>
        <taxon>Bacteria</taxon>
        <taxon>Pseudomonadati</taxon>
        <taxon>Verrucomicrobiota</taxon>
        <taxon>Verrucomicrobiia</taxon>
        <taxon>Verrucomicrobiales</taxon>
        <taxon>Verrucomicrobiaceae</taxon>
        <taxon>Oceaniferula</taxon>
    </lineage>
</organism>